<comment type="caution">
    <text evidence="1">The sequence shown here is derived from an EMBL/GenBank/DDBJ whole genome shotgun (WGS) entry which is preliminary data.</text>
</comment>
<proteinExistence type="predicted"/>
<name>A0A4C1YSD4_EUMVA</name>
<dbReference type="EMBL" id="BGZK01001398">
    <property type="protein sequence ID" value="GBP79048.1"/>
    <property type="molecule type" value="Genomic_DNA"/>
</dbReference>
<reference evidence="1 2" key="1">
    <citation type="journal article" date="2019" name="Commun. Biol.">
        <title>The bagworm genome reveals a unique fibroin gene that provides high tensile strength.</title>
        <authorList>
            <person name="Kono N."/>
            <person name="Nakamura H."/>
            <person name="Ohtoshi R."/>
            <person name="Tomita M."/>
            <person name="Numata K."/>
            <person name="Arakawa K."/>
        </authorList>
    </citation>
    <scope>NUCLEOTIDE SEQUENCE [LARGE SCALE GENOMIC DNA]</scope>
</reference>
<dbReference type="Proteomes" id="UP000299102">
    <property type="component" value="Unassembled WGS sequence"/>
</dbReference>
<protein>
    <submittedName>
        <fullName evidence="1">Uncharacterized protein</fullName>
    </submittedName>
</protein>
<keyword evidence="2" id="KW-1185">Reference proteome</keyword>
<accession>A0A4C1YSD4</accession>
<evidence type="ECO:0000313" key="2">
    <source>
        <dbReference type="Proteomes" id="UP000299102"/>
    </source>
</evidence>
<evidence type="ECO:0000313" key="1">
    <source>
        <dbReference type="EMBL" id="GBP79048.1"/>
    </source>
</evidence>
<gene>
    <name evidence="1" type="ORF">EVAR_59965_1</name>
</gene>
<dbReference type="AlphaFoldDB" id="A0A4C1YSD4"/>
<organism evidence="1 2">
    <name type="scientific">Eumeta variegata</name>
    <name type="common">Bagworm moth</name>
    <name type="synonym">Eumeta japonica</name>
    <dbReference type="NCBI Taxonomy" id="151549"/>
    <lineage>
        <taxon>Eukaryota</taxon>
        <taxon>Metazoa</taxon>
        <taxon>Ecdysozoa</taxon>
        <taxon>Arthropoda</taxon>
        <taxon>Hexapoda</taxon>
        <taxon>Insecta</taxon>
        <taxon>Pterygota</taxon>
        <taxon>Neoptera</taxon>
        <taxon>Endopterygota</taxon>
        <taxon>Lepidoptera</taxon>
        <taxon>Glossata</taxon>
        <taxon>Ditrysia</taxon>
        <taxon>Tineoidea</taxon>
        <taxon>Psychidae</taxon>
        <taxon>Oiketicinae</taxon>
        <taxon>Eumeta</taxon>
    </lineage>
</organism>
<sequence length="131" mass="14411">MCQYHKWNRTNTRCARSASTVKPCQPRKGISLYGYFRIVLNDWLIINRPGVNTARVGIRNGSGHATVIENQTGIRIGTARWSGLAIDSGTESEAQAELKSKPQAKLKSGSMLLRLLSTHSSGTSAYYLISN</sequence>